<dbReference type="InterPro" id="IPR011990">
    <property type="entry name" value="TPR-like_helical_dom_sf"/>
</dbReference>
<feature type="repeat" description="PPR" evidence="3">
    <location>
        <begin position="192"/>
        <end position="227"/>
    </location>
</feature>
<dbReference type="Gene3D" id="1.25.40.10">
    <property type="entry name" value="Tetratricopeptide repeat domain"/>
    <property type="match status" value="4"/>
</dbReference>
<dbReference type="InterPro" id="IPR002885">
    <property type="entry name" value="PPR_rpt"/>
</dbReference>
<keyword evidence="5" id="KW-1185">Reference proteome</keyword>
<feature type="repeat" description="PPR" evidence="3">
    <location>
        <begin position="239"/>
        <end position="273"/>
    </location>
</feature>
<comment type="caution">
    <text evidence="4">The sequence shown here is derived from an EMBL/GenBank/DDBJ whole genome shotgun (WGS) entry which is preliminary data.</text>
</comment>
<organism evidence="4 5">
    <name type="scientific">Cinnamomum micranthum f. kanehirae</name>
    <dbReference type="NCBI Taxonomy" id="337451"/>
    <lineage>
        <taxon>Eukaryota</taxon>
        <taxon>Viridiplantae</taxon>
        <taxon>Streptophyta</taxon>
        <taxon>Embryophyta</taxon>
        <taxon>Tracheophyta</taxon>
        <taxon>Spermatophyta</taxon>
        <taxon>Magnoliopsida</taxon>
        <taxon>Magnoliidae</taxon>
        <taxon>Laurales</taxon>
        <taxon>Lauraceae</taxon>
        <taxon>Cinnamomum</taxon>
    </lineage>
</organism>
<reference evidence="4 5" key="1">
    <citation type="journal article" date="2019" name="Nat. Plants">
        <title>Stout camphor tree genome fills gaps in understanding of flowering plant genome evolution.</title>
        <authorList>
            <person name="Chaw S.M."/>
            <person name="Liu Y.C."/>
            <person name="Wu Y.W."/>
            <person name="Wang H.Y."/>
            <person name="Lin C.I."/>
            <person name="Wu C.S."/>
            <person name="Ke H.M."/>
            <person name="Chang L.Y."/>
            <person name="Hsu C.Y."/>
            <person name="Yang H.T."/>
            <person name="Sudianto E."/>
            <person name="Hsu M.H."/>
            <person name="Wu K.P."/>
            <person name="Wang L.N."/>
            <person name="Leebens-Mack J.H."/>
            <person name="Tsai I.J."/>
        </authorList>
    </citation>
    <scope>NUCLEOTIDE SEQUENCE [LARGE SCALE GENOMIC DNA]</scope>
    <source>
        <strain evidence="5">cv. Chaw 1501</strain>
        <tissue evidence="4">Young leaves</tissue>
    </source>
</reference>
<dbReference type="PANTHER" id="PTHR47447">
    <property type="entry name" value="OS03G0856100 PROTEIN"/>
    <property type="match status" value="1"/>
</dbReference>
<dbReference type="NCBIfam" id="TIGR00756">
    <property type="entry name" value="PPR"/>
    <property type="match status" value="7"/>
</dbReference>
<dbReference type="PANTHER" id="PTHR47447:SF24">
    <property type="entry name" value="PENTATRICOPEPTIDE REPEAT-CONTAINING PROTEIN"/>
    <property type="match status" value="1"/>
</dbReference>
<feature type="repeat" description="PPR" evidence="3">
    <location>
        <begin position="157"/>
        <end position="191"/>
    </location>
</feature>
<evidence type="ECO:0000313" key="4">
    <source>
        <dbReference type="EMBL" id="RWR73677.1"/>
    </source>
</evidence>
<dbReference type="PROSITE" id="PS51375">
    <property type="entry name" value="PPR"/>
    <property type="match status" value="6"/>
</dbReference>
<keyword evidence="2" id="KW-0677">Repeat</keyword>
<dbReference type="Pfam" id="PF13812">
    <property type="entry name" value="PPR_3"/>
    <property type="match status" value="1"/>
</dbReference>
<feature type="repeat" description="PPR" evidence="3">
    <location>
        <begin position="309"/>
        <end position="343"/>
    </location>
</feature>
<dbReference type="AlphaFoldDB" id="A0A3S3MRW3"/>
<sequence length="620" mass="69592">MQSIPALFGCPLQNPIFLPILQNPNFPSSHKTLAALHPSASHISPSPPQSAQKPSIISRPSARSAAVAELQQTVELGSALSRYGGTLQVQDLNVILRHFGNLKRWKDVSQLFDWMQNHRKVNVVSYSSFIKFMGTSQNPVKALQVYTTIQDESTRNNSSICNSVLGCLVRNGKFDASMKLFNQMKSGGLMPNVVTYSTLLSGCIKVKDGYSKALKLVQDLENRGLHMDSRMKDEGHSPNLFHYSSLLNAYSVNGNHVKADMLLKDIESAGLVPNKVMLTTLLKVYVRGGLFEKSRELLVKLEAMDFAQEEMPYCIIMDGLVKAGHIHEAKVVFEEMRNKNVKSDGYSHSIMISAFCRNGLLEDAKQLARDFEATYEKYDLVLLNNLLRAYCKAGDMKSVMQMLKKMDELAISPDRKTFHILANYYCKEKLYQLAYRMVEDMHSKGHLLDEILCSSLILQLGRAGASSEAYSVYNMLRYSKQAVSKALHEKILNILVAGGLLKEAYVVMKDNAKFISRLSQKRFAVSFMKSGNINMINDVIKALHSSGHKIDQVVFDKAIARYIAQPEKKELLLHLLQWMIGQGYAVDSTTRNLLLKNSQLFGRQLIAEILSKQQAMSKKS</sequence>
<protein>
    <submittedName>
        <fullName evidence="4">Pentatricopeptide repeat-containing protein, chloroplastic isoform X1</fullName>
    </submittedName>
</protein>
<dbReference type="EMBL" id="QPKB01000001">
    <property type="protein sequence ID" value="RWR73677.1"/>
    <property type="molecule type" value="Genomic_DNA"/>
</dbReference>
<gene>
    <name evidence="4" type="ORF">CKAN_00197900</name>
</gene>
<feature type="repeat" description="PPR" evidence="3">
    <location>
        <begin position="379"/>
        <end position="413"/>
    </location>
</feature>
<evidence type="ECO:0000256" key="3">
    <source>
        <dbReference type="PROSITE-ProRule" id="PRU00708"/>
    </source>
</evidence>
<dbReference type="Proteomes" id="UP000283530">
    <property type="component" value="Unassembled WGS sequence"/>
</dbReference>
<accession>A0A3S3MRW3</accession>
<evidence type="ECO:0000256" key="2">
    <source>
        <dbReference type="ARBA" id="ARBA00022737"/>
    </source>
</evidence>
<proteinExistence type="inferred from homology"/>
<comment type="similarity">
    <text evidence="1">Belongs to the PPR family. P subfamily.</text>
</comment>
<dbReference type="OrthoDB" id="185373at2759"/>
<name>A0A3S3MRW3_9MAGN</name>
<feature type="repeat" description="PPR" evidence="3">
    <location>
        <begin position="414"/>
        <end position="448"/>
    </location>
</feature>
<evidence type="ECO:0000313" key="5">
    <source>
        <dbReference type="Proteomes" id="UP000283530"/>
    </source>
</evidence>
<dbReference type="Pfam" id="PF13041">
    <property type="entry name" value="PPR_2"/>
    <property type="match status" value="3"/>
</dbReference>
<evidence type="ECO:0000256" key="1">
    <source>
        <dbReference type="ARBA" id="ARBA00007626"/>
    </source>
</evidence>
<dbReference type="STRING" id="337451.A0A3S3MRW3"/>